<feature type="transmembrane region" description="Helical" evidence="7">
    <location>
        <begin position="159"/>
        <end position="176"/>
    </location>
</feature>
<feature type="transmembrane region" description="Helical" evidence="7">
    <location>
        <begin position="39"/>
        <end position="59"/>
    </location>
</feature>
<sequence>MKRENNKAVLYLVPFFVDVAIGMIFISIPLLAIELGASALTLGELGFIGGLFYVLFSLPFGKLSDRLGRKYIILSGSLGYFLSSFALSVSTQLYQLFIFMALLGIAGAMFWPSLEAWIAEREDKKPLTKRISFFNVSWCAGAAVGPLVGGVLFQLNHRLPLYLASFLSLLMAFLILNEPLDEKREDSFALREDLSERNIDPEGNSPSRGKAFSYLYAAWIANFTGYFSIGMIRYLFPKLSVQLNIQPFILGILLGVVALSQTLTFYILGRVSFWHYRWLPLFSLQLLGIIGLIFIFLGNSLTIFLLAFTLVGVGAGMSYFSSIFYGLSGHQDRGTKSGIHEAVLGGGALFGPLVGGIFAQAYSLRTPYLVAIFVIVAGIIGEALLIHMSR</sequence>
<feature type="transmembrane region" description="Helical" evidence="7">
    <location>
        <begin position="96"/>
        <end position="119"/>
    </location>
</feature>
<evidence type="ECO:0000313" key="9">
    <source>
        <dbReference type="EMBL" id="RLE07698.1"/>
    </source>
</evidence>
<reference evidence="9 10" key="1">
    <citation type="submission" date="2018-06" db="EMBL/GenBank/DDBJ databases">
        <title>Extensive metabolic versatility and redundancy in microbially diverse, dynamic hydrothermal sediments.</title>
        <authorList>
            <person name="Dombrowski N."/>
            <person name="Teske A."/>
            <person name="Baker B.J."/>
        </authorList>
    </citation>
    <scope>NUCLEOTIDE SEQUENCE [LARGE SCALE GENOMIC DNA]</scope>
    <source>
        <strain evidence="9">B7_G13</strain>
    </source>
</reference>
<dbReference type="GO" id="GO:0022857">
    <property type="term" value="F:transmembrane transporter activity"/>
    <property type="evidence" value="ECO:0007669"/>
    <property type="project" value="InterPro"/>
</dbReference>
<keyword evidence="2" id="KW-0813">Transport</keyword>
<keyword evidence="6 7" id="KW-0472">Membrane</keyword>
<feature type="transmembrane region" description="Helical" evidence="7">
    <location>
        <begin position="303"/>
        <end position="327"/>
    </location>
</feature>
<feature type="transmembrane region" description="Helical" evidence="7">
    <location>
        <begin position="71"/>
        <end position="90"/>
    </location>
</feature>
<evidence type="ECO:0000256" key="7">
    <source>
        <dbReference type="SAM" id="Phobius"/>
    </source>
</evidence>
<dbReference type="Proteomes" id="UP000277457">
    <property type="component" value="Unassembled WGS sequence"/>
</dbReference>
<feature type="domain" description="Major facilitator superfamily (MFS) profile" evidence="8">
    <location>
        <begin position="6"/>
        <end position="390"/>
    </location>
</feature>
<dbReference type="InterPro" id="IPR011701">
    <property type="entry name" value="MFS"/>
</dbReference>
<evidence type="ECO:0000256" key="6">
    <source>
        <dbReference type="ARBA" id="ARBA00023136"/>
    </source>
</evidence>
<keyword evidence="4 7" id="KW-0812">Transmembrane</keyword>
<gene>
    <name evidence="9" type="ORF">DRZ78_02530</name>
</gene>
<dbReference type="AlphaFoldDB" id="A0A662D4F4"/>
<evidence type="ECO:0000259" key="8">
    <source>
        <dbReference type="PROSITE" id="PS50850"/>
    </source>
</evidence>
<dbReference type="CDD" id="cd17325">
    <property type="entry name" value="MFS_MdtG_SLC18_like"/>
    <property type="match status" value="1"/>
</dbReference>
<feature type="transmembrane region" description="Helical" evidence="7">
    <location>
        <begin position="276"/>
        <end position="297"/>
    </location>
</feature>
<dbReference type="SUPFAM" id="SSF103473">
    <property type="entry name" value="MFS general substrate transporter"/>
    <property type="match status" value="1"/>
</dbReference>
<dbReference type="Pfam" id="PF07690">
    <property type="entry name" value="MFS_1"/>
    <property type="match status" value="1"/>
</dbReference>
<protein>
    <recommendedName>
        <fullName evidence="8">Major facilitator superfamily (MFS) profile domain-containing protein</fullName>
    </recommendedName>
</protein>
<feature type="transmembrane region" description="Helical" evidence="7">
    <location>
        <begin position="368"/>
        <end position="386"/>
    </location>
</feature>
<name>A0A662D4F4_UNCAE</name>
<feature type="transmembrane region" description="Helical" evidence="7">
    <location>
        <begin position="131"/>
        <end position="153"/>
    </location>
</feature>
<feature type="transmembrane region" description="Helical" evidence="7">
    <location>
        <begin position="248"/>
        <end position="269"/>
    </location>
</feature>
<dbReference type="InterPro" id="IPR050171">
    <property type="entry name" value="MFS_Transporters"/>
</dbReference>
<dbReference type="InterPro" id="IPR036259">
    <property type="entry name" value="MFS_trans_sf"/>
</dbReference>
<proteinExistence type="predicted"/>
<evidence type="ECO:0000256" key="1">
    <source>
        <dbReference type="ARBA" id="ARBA00004651"/>
    </source>
</evidence>
<accession>A0A662D4F4</accession>
<dbReference type="PANTHER" id="PTHR23517:SF3">
    <property type="entry name" value="INTEGRAL MEMBRANE TRANSPORT PROTEIN"/>
    <property type="match status" value="1"/>
</dbReference>
<evidence type="ECO:0000313" key="10">
    <source>
        <dbReference type="Proteomes" id="UP000277457"/>
    </source>
</evidence>
<dbReference type="GO" id="GO:0005886">
    <property type="term" value="C:plasma membrane"/>
    <property type="evidence" value="ECO:0007669"/>
    <property type="project" value="UniProtKB-SubCell"/>
</dbReference>
<comment type="subcellular location">
    <subcellularLocation>
        <location evidence="1">Cell membrane</location>
        <topology evidence="1">Multi-pass membrane protein</topology>
    </subcellularLocation>
</comment>
<feature type="transmembrane region" description="Helical" evidence="7">
    <location>
        <begin position="339"/>
        <end position="362"/>
    </location>
</feature>
<evidence type="ECO:0000256" key="4">
    <source>
        <dbReference type="ARBA" id="ARBA00022692"/>
    </source>
</evidence>
<evidence type="ECO:0000256" key="3">
    <source>
        <dbReference type="ARBA" id="ARBA00022475"/>
    </source>
</evidence>
<feature type="transmembrane region" description="Helical" evidence="7">
    <location>
        <begin position="9"/>
        <end position="33"/>
    </location>
</feature>
<feature type="transmembrane region" description="Helical" evidence="7">
    <location>
        <begin position="214"/>
        <end position="236"/>
    </location>
</feature>
<organism evidence="9 10">
    <name type="scientific">Aerophobetes bacterium</name>
    <dbReference type="NCBI Taxonomy" id="2030807"/>
    <lineage>
        <taxon>Bacteria</taxon>
        <taxon>Candidatus Aerophobota</taxon>
    </lineage>
</organism>
<dbReference type="EMBL" id="QMPY01000075">
    <property type="protein sequence ID" value="RLE07698.1"/>
    <property type="molecule type" value="Genomic_DNA"/>
</dbReference>
<dbReference type="PROSITE" id="PS50850">
    <property type="entry name" value="MFS"/>
    <property type="match status" value="1"/>
</dbReference>
<dbReference type="InterPro" id="IPR020846">
    <property type="entry name" value="MFS_dom"/>
</dbReference>
<evidence type="ECO:0000256" key="2">
    <source>
        <dbReference type="ARBA" id="ARBA00022448"/>
    </source>
</evidence>
<keyword evidence="5 7" id="KW-1133">Transmembrane helix</keyword>
<keyword evidence="3" id="KW-1003">Cell membrane</keyword>
<dbReference type="PANTHER" id="PTHR23517">
    <property type="entry name" value="RESISTANCE PROTEIN MDTM, PUTATIVE-RELATED-RELATED"/>
    <property type="match status" value="1"/>
</dbReference>
<evidence type="ECO:0000256" key="5">
    <source>
        <dbReference type="ARBA" id="ARBA00022989"/>
    </source>
</evidence>
<dbReference type="Gene3D" id="1.20.1250.20">
    <property type="entry name" value="MFS general substrate transporter like domains"/>
    <property type="match status" value="2"/>
</dbReference>
<comment type="caution">
    <text evidence="9">The sequence shown here is derived from an EMBL/GenBank/DDBJ whole genome shotgun (WGS) entry which is preliminary data.</text>
</comment>